<evidence type="ECO:0000313" key="2">
    <source>
        <dbReference type="EMBL" id="MFD2233956.1"/>
    </source>
</evidence>
<feature type="domain" description="STAS" evidence="1">
    <location>
        <begin position="1"/>
        <end position="106"/>
    </location>
</feature>
<sequence length="106" mass="10949">MDQNGQEQVVVCSGTLGLARAAELRDLLQAALADGPDLLIDCSAATDVDLSFIQLVLAVRQSAERRGGRVRLRHPAHGPLASALRAAGLTGLPAGGGDSSFWTEGT</sequence>
<dbReference type="Gene3D" id="3.30.750.24">
    <property type="entry name" value="STAS domain"/>
    <property type="match status" value="1"/>
</dbReference>
<evidence type="ECO:0000259" key="1">
    <source>
        <dbReference type="PROSITE" id="PS50801"/>
    </source>
</evidence>
<dbReference type="PROSITE" id="PS50801">
    <property type="entry name" value="STAS"/>
    <property type="match status" value="1"/>
</dbReference>
<dbReference type="CDD" id="cd07043">
    <property type="entry name" value="STAS_anti-anti-sigma_factors"/>
    <property type="match status" value="1"/>
</dbReference>
<keyword evidence="3" id="KW-1185">Reference proteome</keyword>
<comment type="caution">
    <text evidence="2">The sequence shown here is derived from an EMBL/GenBank/DDBJ whole genome shotgun (WGS) entry which is preliminary data.</text>
</comment>
<dbReference type="Pfam" id="PF13466">
    <property type="entry name" value="STAS_2"/>
    <property type="match status" value="1"/>
</dbReference>
<dbReference type="SUPFAM" id="SSF52091">
    <property type="entry name" value="SpoIIaa-like"/>
    <property type="match status" value="1"/>
</dbReference>
<evidence type="ECO:0000313" key="3">
    <source>
        <dbReference type="Proteomes" id="UP001597296"/>
    </source>
</evidence>
<organism evidence="2 3">
    <name type="scientific">Phaeospirillum tilakii</name>
    <dbReference type="NCBI Taxonomy" id="741673"/>
    <lineage>
        <taxon>Bacteria</taxon>
        <taxon>Pseudomonadati</taxon>
        <taxon>Pseudomonadota</taxon>
        <taxon>Alphaproteobacteria</taxon>
        <taxon>Rhodospirillales</taxon>
        <taxon>Rhodospirillaceae</taxon>
        <taxon>Phaeospirillum</taxon>
    </lineage>
</organism>
<dbReference type="InterPro" id="IPR036513">
    <property type="entry name" value="STAS_dom_sf"/>
</dbReference>
<proteinExistence type="predicted"/>
<dbReference type="InterPro" id="IPR058548">
    <property type="entry name" value="MlaB-like_STAS"/>
</dbReference>
<accession>A0ABW5CAQ1</accession>
<dbReference type="InterPro" id="IPR002645">
    <property type="entry name" value="STAS_dom"/>
</dbReference>
<protein>
    <submittedName>
        <fullName evidence="2">STAS domain-containing protein</fullName>
    </submittedName>
</protein>
<reference evidence="3" key="1">
    <citation type="journal article" date="2019" name="Int. J. Syst. Evol. Microbiol.">
        <title>The Global Catalogue of Microorganisms (GCM) 10K type strain sequencing project: providing services to taxonomists for standard genome sequencing and annotation.</title>
        <authorList>
            <consortium name="The Broad Institute Genomics Platform"/>
            <consortium name="The Broad Institute Genome Sequencing Center for Infectious Disease"/>
            <person name="Wu L."/>
            <person name="Ma J."/>
        </authorList>
    </citation>
    <scope>NUCLEOTIDE SEQUENCE [LARGE SCALE GENOMIC DNA]</scope>
    <source>
        <strain evidence="3">KCTC 15012</strain>
    </source>
</reference>
<dbReference type="Proteomes" id="UP001597296">
    <property type="component" value="Unassembled WGS sequence"/>
</dbReference>
<name>A0ABW5CAQ1_9PROT</name>
<dbReference type="RefSeq" id="WP_377315855.1">
    <property type="nucleotide sequence ID" value="NZ_JBHUIY010000015.1"/>
</dbReference>
<gene>
    <name evidence="2" type="ORF">ACFSNB_09070</name>
</gene>
<dbReference type="EMBL" id="JBHUIY010000015">
    <property type="protein sequence ID" value="MFD2233956.1"/>
    <property type="molecule type" value="Genomic_DNA"/>
</dbReference>